<name>A0A078JNQ0_BRANA</name>
<feature type="non-terminal residue" evidence="1">
    <location>
        <position position="1"/>
    </location>
</feature>
<dbReference type="EMBL" id="LK035673">
    <property type="protein sequence ID" value="CDY67012.1"/>
    <property type="molecule type" value="Genomic_DNA"/>
</dbReference>
<protein>
    <submittedName>
        <fullName evidence="1">BnaUnng01790D protein</fullName>
    </submittedName>
</protein>
<dbReference type="AlphaFoldDB" id="A0A078JNQ0"/>
<accession>A0A078JNQ0</accession>
<evidence type="ECO:0000313" key="1">
    <source>
        <dbReference type="EMBL" id="CDY67012.1"/>
    </source>
</evidence>
<organism evidence="1">
    <name type="scientific">Brassica napus</name>
    <name type="common">Rape</name>
    <dbReference type="NCBI Taxonomy" id="3708"/>
    <lineage>
        <taxon>Eukaryota</taxon>
        <taxon>Viridiplantae</taxon>
        <taxon>Streptophyta</taxon>
        <taxon>Embryophyta</taxon>
        <taxon>Tracheophyta</taxon>
        <taxon>Spermatophyta</taxon>
        <taxon>Magnoliopsida</taxon>
        <taxon>eudicotyledons</taxon>
        <taxon>Gunneridae</taxon>
        <taxon>Pentapetalae</taxon>
        <taxon>rosids</taxon>
        <taxon>malvids</taxon>
        <taxon>Brassicales</taxon>
        <taxon>Brassicaceae</taxon>
        <taxon>Brassiceae</taxon>
        <taxon>Brassica</taxon>
    </lineage>
</organism>
<proteinExistence type="predicted"/>
<sequence>VRPNLNLKRANPYVRGSLVGAPRCV</sequence>
<dbReference type="Gramene" id="CDY67012">
    <property type="protein sequence ID" value="CDY67012"/>
    <property type="gene ID" value="GSBRNA2T00057846001"/>
</dbReference>
<dbReference type="PaxDb" id="3708-A0A078JNQ0"/>
<gene>
    <name evidence="1" type="primary">BnaUnng01790D</name>
    <name evidence="1" type="ORF">GSBRNA2T00057846001</name>
</gene>
<reference evidence="1" key="1">
    <citation type="journal article" date="2014" name="Science">
        <title>Plant genetics. Early allopolyploid evolution in the post-Neolithic Brassica napus oilseed genome.</title>
        <authorList>
            <person name="Chalhoub B."/>
            <person name="Denoeud F."/>
            <person name="Liu S."/>
            <person name="Parkin I.A."/>
            <person name="Tang H."/>
            <person name="Wang X."/>
            <person name="Chiquet J."/>
            <person name="Belcram H."/>
            <person name="Tong C."/>
            <person name="Samans B."/>
            <person name="Correa M."/>
            <person name="Da Silva C."/>
            <person name="Just J."/>
            <person name="Falentin C."/>
            <person name="Koh C.S."/>
            <person name="Le Clainche I."/>
            <person name="Bernard M."/>
            <person name="Bento P."/>
            <person name="Noel B."/>
            <person name="Labadie K."/>
            <person name="Alberti A."/>
            <person name="Charles M."/>
            <person name="Arnaud D."/>
            <person name="Guo H."/>
            <person name="Daviaud C."/>
            <person name="Alamery S."/>
            <person name="Jabbari K."/>
            <person name="Zhao M."/>
            <person name="Edger P.P."/>
            <person name="Chelaifa H."/>
            <person name="Tack D."/>
            <person name="Lassalle G."/>
            <person name="Mestiri I."/>
            <person name="Schnel N."/>
            <person name="Le Paslier M.C."/>
            <person name="Fan G."/>
            <person name="Renault V."/>
            <person name="Bayer P.E."/>
            <person name="Golicz A.A."/>
            <person name="Manoli S."/>
            <person name="Lee T.H."/>
            <person name="Thi V.H."/>
            <person name="Chalabi S."/>
            <person name="Hu Q."/>
            <person name="Fan C."/>
            <person name="Tollenaere R."/>
            <person name="Lu Y."/>
            <person name="Battail C."/>
            <person name="Shen J."/>
            <person name="Sidebottom C.H."/>
            <person name="Wang X."/>
            <person name="Canaguier A."/>
            <person name="Chauveau A."/>
            <person name="Berard A."/>
            <person name="Deniot G."/>
            <person name="Guan M."/>
            <person name="Liu Z."/>
            <person name="Sun F."/>
            <person name="Lim Y.P."/>
            <person name="Lyons E."/>
            <person name="Town C.D."/>
            <person name="Bancroft I."/>
            <person name="Wang X."/>
            <person name="Meng J."/>
            <person name="Ma J."/>
            <person name="Pires J.C."/>
            <person name="King G.J."/>
            <person name="Brunel D."/>
            <person name="Delourme R."/>
            <person name="Renard M."/>
            <person name="Aury J.M."/>
            <person name="Adams K.L."/>
            <person name="Batley J."/>
            <person name="Snowdon R.J."/>
            <person name="Tost J."/>
            <person name="Edwards D."/>
            <person name="Zhou Y."/>
            <person name="Hua W."/>
            <person name="Sharpe A.G."/>
            <person name="Paterson A.H."/>
            <person name="Guan C."/>
            <person name="Wincker P."/>
        </authorList>
    </citation>
    <scope>NUCLEOTIDE SEQUENCE [LARGE SCALE GENOMIC DNA]</scope>
</reference>
<reference evidence="1" key="2">
    <citation type="submission" date="2014-06" db="EMBL/GenBank/DDBJ databases">
        <authorList>
            <person name="Genoscope - CEA"/>
        </authorList>
    </citation>
    <scope>NUCLEOTIDE SEQUENCE</scope>
</reference>